<evidence type="ECO:0000256" key="5">
    <source>
        <dbReference type="ARBA" id="ARBA00022692"/>
    </source>
</evidence>
<gene>
    <name evidence="16" type="ORF">HYPSUDRAFT_69677</name>
</gene>
<dbReference type="SMART" id="SM01117">
    <property type="entry name" value="Cyt-b5"/>
    <property type="match status" value="1"/>
</dbReference>
<dbReference type="PANTHER" id="PTHR11351">
    <property type="entry name" value="ACYL-COA DESATURASE"/>
    <property type="match status" value="1"/>
</dbReference>
<evidence type="ECO:0000256" key="9">
    <source>
        <dbReference type="ARBA" id="ARBA00023002"/>
    </source>
</evidence>
<evidence type="ECO:0000256" key="13">
    <source>
        <dbReference type="ARBA" id="ARBA00023160"/>
    </source>
</evidence>
<feature type="transmembrane region" description="Helical" evidence="14">
    <location>
        <begin position="115"/>
        <end position="132"/>
    </location>
</feature>
<evidence type="ECO:0000313" key="16">
    <source>
        <dbReference type="EMBL" id="KJA18761.1"/>
    </source>
</evidence>
<name>A0A0D2NPS6_HYPSF</name>
<protein>
    <recommendedName>
        <fullName evidence="15">Cytochrome b5 heme-binding domain-containing protein</fullName>
    </recommendedName>
</protein>
<evidence type="ECO:0000256" key="1">
    <source>
        <dbReference type="ARBA" id="ARBA00004141"/>
    </source>
</evidence>
<evidence type="ECO:0000256" key="12">
    <source>
        <dbReference type="ARBA" id="ARBA00023136"/>
    </source>
</evidence>
<dbReference type="GO" id="GO:0005506">
    <property type="term" value="F:iron ion binding"/>
    <property type="evidence" value="ECO:0007669"/>
    <property type="project" value="TreeGrafter"/>
</dbReference>
<comment type="subcellular location">
    <subcellularLocation>
        <location evidence="1">Membrane</location>
        <topology evidence="1">Multi-pass membrane protein</topology>
    </subcellularLocation>
</comment>
<evidence type="ECO:0000256" key="10">
    <source>
        <dbReference type="ARBA" id="ARBA00023004"/>
    </source>
</evidence>
<dbReference type="AlphaFoldDB" id="A0A0D2NPS6"/>
<comment type="similarity">
    <text evidence="14">Belongs to the cytochrome b5 family.</text>
</comment>
<feature type="transmembrane region" description="Helical" evidence="14">
    <location>
        <begin position="144"/>
        <end position="164"/>
    </location>
</feature>
<dbReference type="PROSITE" id="PS00476">
    <property type="entry name" value="FATTY_ACID_DESATUR_1"/>
    <property type="match status" value="1"/>
</dbReference>
<dbReference type="EMBL" id="KN817585">
    <property type="protein sequence ID" value="KJA18761.1"/>
    <property type="molecule type" value="Genomic_DNA"/>
</dbReference>
<keyword evidence="9" id="KW-0560">Oxidoreductase</keyword>
<dbReference type="InterPro" id="IPR018506">
    <property type="entry name" value="Cyt_B5_heme-BS"/>
</dbReference>
<comment type="caution">
    <text evidence="14">Lacks conserved residue(s) required for the propagation of feature annotation.</text>
</comment>
<evidence type="ECO:0000256" key="2">
    <source>
        <dbReference type="ARBA" id="ARBA00009295"/>
    </source>
</evidence>
<evidence type="ECO:0000256" key="7">
    <source>
        <dbReference type="ARBA" id="ARBA00022832"/>
    </source>
</evidence>
<keyword evidence="17" id="KW-1185">Reference proteome</keyword>
<dbReference type="GO" id="GO:0005789">
    <property type="term" value="C:endoplasmic reticulum membrane"/>
    <property type="evidence" value="ECO:0007669"/>
    <property type="project" value="TreeGrafter"/>
</dbReference>
<dbReference type="Pfam" id="PF00173">
    <property type="entry name" value="Cyt-b5"/>
    <property type="match status" value="1"/>
</dbReference>
<sequence length="496" mass="55982">MSSIPTFLLDDCGPPQSPLLTPPISPKVPHYTLGLSVKTASPTLPRHPTPKHLLTPANHVDNEITNTKALPPLSWNNFTTELNWLNVFVICGVPAIGFALACYTPLRRETLLFSIFYYFVTGMGITAGYHRLWAHRSYNASLFLQYYLAITAAGSVQGSIKWWCRGHRAHHRFTDTDLDPYDAHKGFFYSHVGWIMLKPRRRVAADVSDLTKSAVVRWQHKYFVPLLLIVSFAVPTLIPWYFWNDGWGGYVYAGIVRLVFVHHSTFCVNSLAHWLGETPFDDKNTPRDHFATALVTIGEGYHNFHHQFPMDYRNAIKWYQYDPTKWFIWSCQQVGLASHLKVFPENEVRKGQLTMELKKLRETQERIAWPAPSHDLPVVTWESFKKQSATRSLILVSGFIHDVSTFLDAHPGGAHLLTKYVGEDATAAFFGGVYDHSNAAHNLLAMKRVGILLGGMPMALDELTVPPSQRLKIAEYTELFAYAPSSDGCAIPASPS</sequence>
<evidence type="ECO:0000256" key="14">
    <source>
        <dbReference type="RuleBase" id="RU362121"/>
    </source>
</evidence>
<keyword evidence="6 14" id="KW-0479">Metal-binding</keyword>
<keyword evidence="3" id="KW-0444">Lipid biosynthesis</keyword>
<comment type="similarity">
    <text evidence="2">Belongs to the fatty acid desaturase type 1 family.</text>
</comment>
<accession>A0A0D2NPS6</accession>
<evidence type="ECO:0000313" key="17">
    <source>
        <dbReference type="Proteomes" id="UP000054270"/>
    </source>
</evidence>
<dbReference type="PRINTS" id="PR00075">
    <property type="entry name" value="FACDDSATRASE"/>
</dbReference>
<dbReference type="Proteomes" id="UP000054270">
    <property type="component" value="Unassembled WGS sequence"/>
</dbReference>
<keyword evidence="4 14" id="KW-0349">Heme</keyword>
<dbReference type="STRING" id="945553.A0A0D2NPS6"/>
<evidence type="ECO:0000256" key="8">
    <source>
        <dbReference type="ARBA" id="ARBA00022989"/>
    </source>
</evidence>
<evidence type="ECO:0000259" key="15">
    <source>
        <dbReference type="PROSITE" id="PS50255"/>
    </source>
</evidence>
<dbReference type="PROSITE" id="PS50255">
    <property type="entry name" value="CYTOCHROME_B5_2"/>
    <property type="match status" value="1"/>
</dbReference>
<dbReference type="Gene3D" id="3.10.120.10">
    <property type="entry name" value="Cytochrome b5-like heme/steroid binding domain"/>
    <property type="match status" value="1"/>
</dbReference>
<keyword evidence="8 14" id="KW-1133">Transmembrane helix</keyword>
<proteinExistence type="inferred from homology"/>
<keyword evidence="11" id="KW-0443">Lipid metabolism</keyword>
<evidence type="ECO:0000256" key="6">
    <source>
        <dbReference type="ARBA" id="ARBA00022723"/>
    </source>
</evidence>
<keyword evidence="5 14" id="KW-0812">Transmembrane</keyword>
<dbReference type="GO" id="GO:0004768">
    <property type="term" value="F:stearoyl-CoA 9-desaturase activity"/>
    <property type="evidence" value="ECO:0007669"/>
    <property type="project" value="TreeGrafter"/>
</dbReference>
<dbReference type="GO" id="GO:0006636">
    <property type="term" value="P:unsaturated fatty acid biosynthetic process"/>
    <property type="evidence" value="ECO:0007669"/>
    <property type="project" value="TreeGrafter"/>
</dbReference>
<dbReference type="InterPro" id="IPR005804">
    <property type="entry name" value="FA_desaturase_dom"/>
</dbReference>
<dbReference type="PROSITE" id="PS00191">
    <property type="entry name" value="CYTOCHROME_B5_1"/>
    <property type="match status" value="1"/>
</dbReference>
<dbReference type="InterPro" id="IPR001522">
    <property type="entry name" value="FADS-1_CS"/>
</dbReference>
<dbReference type="Pfam" id="PF00487">
    <property type="entry name" value="FA_desaturase"/>
    <property type="match status" value="1"/>
</dbReference>
<keyword evidence="13" id="KW-0275">Fatty acid biosynthesis</keyword>
<dbReference type="OMA" id="NCTFILF"/>
<dbReference type="SUPFAM" id="SSF55856">
    <property type="entry name" value="Cytochrome b5-like heme/steroid binding domain"/>
    <property type="match status" value="1"/>
</dbReference>
<feature type="transmembrane region" description="Helical" evidence="14">
    <location>
        <begin position="222"/>
        <end position="243"/>
    </location>
</feature>
<dbReference type="CDD" id="cd03505">
    <property type="entry name" value="Delta9-FADS-like"/>
    <property type="match status" value="1"/>
</dbReference>
<reference evidence="17" key="1">
    <citation type="submission" date="2014-04" db="EMBL/GenBank/DDBJ databases">
        <title>Evolutionary Origins and Diversification of the Mycorrhizal Mutualists.</title>
        <authorList>
            <consortium name="DOE Joint Genome Institute"/>
            <consortium name="Mycorrhizal Genomics Consortium"/>
            <person name="Kohler A."/>
            <person name="Kuo A."/>
            <person name="Nagy L.G."/>
            <person name="Floudas D."/>
            <person name="Copeland A."/>
            <person name="Barry K.W."/>
            <person name="Cichocki N."/>
            <person name="Veneault-Fourrey C."/>
            <person name="LaButti K."/>
            <person name="Lindquist E.A."/>
            <person name="Lipzen A."/>
            <person name="Lundell T."/>
            <person name="Morin E."/>
            <person name="Murat C."/>
            <person name="Riley R."/>
            <person name="Ohm R."/>
            <person name="Sun H."/>
            <person name="Tunlid A."/>
            <person name="Henrissat B."/>
            <person name="Grigoriev I.V."/>
            <person name="Hibbett D.S."/>
            <person name="Martin F."/>
        </authorList>
    </citation>
    <scope>NUCLEOTIDE SEQUENCE [LARGE SCALE GENOMIC DNA]</scope>
    <source>
        <strain evidence="17">FD-334 SS-4</strain>
    </source>
</reference>
<feature type="transmembrane region" description="Helical" evidence="14">
    <location>
        <begin position="84"/>
        <end position="103"/>
    </location>
</feature>
<dbReference type="InterPro" id="IPR001199">
    <property type="entry name" value="Cyt_B5-like_heme/steroid-bd"/>
</dbReference>
<keyword evidence="10 14" id="KW-0408">Iron</keyword>
<evidence type="ECO:0000256" key="4">
    <source>
        <dbReference type="ARBA" id="ARBA00022617"/>
    </source>
</evidence>
<dbReference type="PANTHER" id="PTHR11351:SF31">
    <property type="entry name" value="DESATURASE 1, ISOFORM A-RELATED"/>
    <property type="match status" value="1"/>
</dbReference>
<keyword evidence="7" id="KW-0276">Fatty acid metabolism</keyword>
<evidence type="ECO:0000256" key="11">
    <source>
        <dbReference type="ARBA" id="ARBA00023098"/>
    </source>
</evidence>
<keyword evidence="12 14" id="KW-0472">Membrane</keyword>
<dbReference type="OrthoDB" id="10260134at2759"/>
<dbReference type="GO" id="GO:0020037">
    <property type="term" value="F:heme binding"/>
    <property type="evidence" value="ECO:0007669"/>
    <property type="project" value="UniProtKB-UniRule"/>
</dbReference>
<organism evidence="16 17">
    <name type="scientific">Hypholoma sublateritium (strain FD-334 SS-4)</name>
    <dbReference type="NCBI Taxonomy" id="945553"/>
    <lineage>
        <taxon>Eukaryota</taxon>
        <taxon>Fungi</taxon>
        <taxon>Dikarya</taxon>
        <taxon>Basidiomycota</taxon>
        <taxon>Agaricomycotina</taxon>
        <taxon>Agaricomycetes</taxon>
        <taxon>Agaricomycetidae</taxon>
        <taxon>Agaricales</taxon>
        <taxon>Agaricineae</taxon>
        <taxon>Strophariaceae</taxon>
        <taxon>Hypholoma</taxon>
    </lineage>
</organism>
<evidence type="ECO:0000256" key="3">
    <source>
        <dbReference type="ARBA" id="ARBA00022516"/>
    </source>
</evidence>
<dbReference type="InterPro" id="IPR015876">
    <property type="entry name" value="Acyl-CoA_DS"/>
</dbReference>
<feature type="domain" description="Cytochrome b5 heme-binding" evidence="15">
    <location>
        <begin position="373"/>
        <end position="453"/>
    </location>
</feature>
<dbReference type="InterPro" id="IPR036400">
    <property type="entry name" value="Cyt_B5-like_heme/steroid_sf"/>
</dbReference>